<dbReference type="PANTHER" id="PTHR16983:SF28">
    <property type="entry name" value="LYMPHOCYTE ANTIGEN 6 COMPLEX, LOCUS M"/>
    <property type="match status" value="1"/>
</dbReference>
<dbReference type="GO" id="GO:0005886">
    <property type="term" value="C:plasma membrane"/>
    <property type="evidence" value="ECO:0007669"/>
    <property type="project" value="TreeGrafter"/>
</dbReference>
<dbReference type="PANTHER" id="PTHR16983">
    <property type="entry name" value="UPAR/LY6 DOMAIN-CONTAINING PROTEIN"/>
    <property type="match status" value="1"/>
</dbReference>
<accession>A0AAD1S4B8</accession>
<evidence type="ECO:0000256" key="1">
    <source>
        <dbReference type="ARBA" id="ARBA00022729"/>
    </source>
</evidence>
<evidence type="ECO:0000313" key="4">
    <source>
        <dbReference type="Proteomes" id="UP001295444"/>
    </source>
</evidence>
<dbReference type="InterPro" id="IPR051110">
    <property type="entry name" value="Ly-6/neurotoxin-like_GPI-ap"/>
</dbReference>
<dbReference type="InterPro" id="IPR045860">
    <property type="entry name" value="Snake_toxin-like_sf"/>
</dbReference>
<sequence length="155" mass="16974">MYANELGFGCYINHTLGIIRALGEPLSSNMKGFTLLLASLALWFNPAASLSCFFCPNQTDAVNCTRIKECPVGQTICKTTEYSKRNENPYLVIKDCAVSCVRNNSNSDNPIYCCTSDYCNTRGLYGICSGTVNYRQGFLMFFISVAAALIGSPPL</sequence>
<keyword evidence="4" id="KW-1185">Reference proteome</keyword>
<evidence type="ECO:0000313" key="3">
    <source>
        <dbReference type="EMBL" id="CAH2286112.1"/>
    </source>
</evidence>
<dbReference type="SUPFAM" id="SSF57302">
    <property type="entry name" value="Snake toxin-like"/>
    <property type="match status" value="1"/>
</dbReference>
<proteinExistence type="predicted"/>
<feature type="domain" description="Snake toxin/toxin-like" evidence="2">
    <location>
        <begin position="50"/>
        <end position="120"/>
    </location>
</feature>
<dbReference type="InterPro" id="IPR035076">
    <property type="entry name" value="Toxin/TOLIP"/>
</dbReference>
<gene>
    <name evidence="3" type="ORF">PECUL_23A042901</name>
</gene>
<organism evidence="3 4">
    <name type="scientific">Pelobates cultripes</name>
    <name type="common">Western spadefoot toad</name>
    <dbReference type="NCBI Taxonomy" id="61616"/>
    <lineage>
        <taxon>Eukaryota</taxon>
        <taxon>Metazoa</taxon>
        <taxon>Chordata</taxon>
        <taxon>Craniata</taxon>
        <taxon>Vertebrata</taxon>
        <taxon>Euteleostomi</taxon>
        <taxon>Amphibia</taxon>
        <taxon>Batrachia</taxon>
        <taxon>Anura</taxon>
        <taxon>Pelobatoidea</taxon>
        <taxon>Pelobatidae</taxon>
        <taxon>Pelobates</taxon>
    </lineage>
</organism>
<dbReference type="Gene3D" id="2.10.60.10">
    <property type="entry name" value="CD59"/>
    <property type="match status" value="1"/>
</dbReference>
<dbReference type="Proteomes" id="UP001295444">
    <property type="component" value="Chromosome 04"/>
</dbReference>
<protein>
    <recommendedName>
        <fullName evidence="2">Snake toxin/toxin-like domain-containing protein</fullName>
    </recommendedName>
</protein>
<dbReference type="AlphaFoldDB" id="A0AAD1S4B8"/>
<evidence type="ECO:0000259" key="2">
    <source>
        <dbReference type="Pfam" id="PF00087"/>
    </source>
</evidence>
<name>A0AAD1S4B8_PELCU</name>
<reference evidence="3" key="1">
    <citation type="submission" date="2022-03" db="EMBL/GenBank/DDBJ databases">
        <authorList>
            <person name="Alioto T."/>
            <person name="Alioto T."/>
            <person name="Gomez Garrido J."/>
        </authorList>
    </citation>
    <scope>NUCLEOTIDE SEQUENCE</scope>
</reference>
<keyword evidence="1" id="KW-0732">Signal</keyword>
<dbReference type="Pfam" id="PF00087">
    <property type="entry name" value="Toxin_TOLIP"/>
    <property type="match status" value="1"/>
</dbReference>
<dbReference type="EMBL" id="OW240915">
    <property type="protein sequence ID" value="CAH2286112.1"/>
    <property type="molecule type" value="Genomic_DNA"/>
</dbReference>